<evidence type="ECO:0000256" key="1">
    <source>
        <dbReference type="SAM" id="Phobius"/>
    </source>
</evidence>
<accession>A0A370DBV0</accession>
<dbReference type="InterPro" id="IPR025746">
    <property type="entry name" value="PilX_N_dom"/>
</dbReference>
<protein>
    <submittedName>
        <fullName evidence="4">Pilus assembly protein</fullName>
    </submittedName>
</protein>
<sequence>MVKQSNNRCRILQSKPERGATLIFALMLLMVLTVLGISGISNSVLEERMSGNFYHANTAFQAAETSLRVAEEWLDAEVYGHASGWEGGAKDMFKLGGTGLQGLYDSSPGALNNDKICQGQAGCGFDPTDETDWCDAAPPACPLADGFVTLGSNDLGTGVLVPVGDPNDATNRVVAQQPRFIIEYIGEADVQVPLEVGQVVAPSKLAFRITAIGWGQEFTIREVLQSHYLISQ</sequence>
<keyword evidence="1" id="KW-0812">Transmembrane</keyword>
<keyword evidence="1" id="KW-0472">Membrane</keyword>
<gene>
    <name evidence="4" type="ORF">DIZ78_16605</name>
</gene>
<dbReference type="Proteomes" id="UP000254771">
    <property type="component" value="Unassembled WGS sequence"/>
</dbReference>
<organism evidence="4 5">
    <name type="scientific">endosymbiont of Escarpia spicata</name>
    <dbReference type="NCBI Taxonomy" id="2200908"/>
    <lineage>
        <taxon>Bacteria</taxon>
        <taxon>Pseudomonadati</taxon>
        <taxon>Pseudomonadota</taxon>
        <taxon>Gammaproteobacteria</taxon>
        <taxon>sulfur-oxidizing symbionts</taxon>
    </lineage>
</organism>
<dbReference type="EMBL" id="QFXE01000021">
    <property type="protein sequence ID" value="RDH82050.1"/>
    <property type="molecule type" value="Genomic_DNA"/>
</dbReference>
<feature type="domain" description="Type 4 fimbrial biogenesis protein PilX N-terminal" evidence="3">
    <location>
        <begin position="18"/>
        <end position="68"/>
    </location>
</feature>
<dbReference type="AlphaFoldDB" id="A0A370DBV0"/>
<reference evidence="4 5" key="1">
    <citation type="journal article" date="2018" name="ISME J.">
        <title>Endosymbiont genomes yield clues of tubeworm success.</title>
        <authorList>
            <person name="Li Y."/>
            <person name="Liles M.R."/>
            <person name="Halanych K.M."/>
        </authorList>
    </citation>
    <scope>NUCLEOTIDE SEQUENCE [LARGE SCALE GENOMIC DNA]</scope>
    <source>
        <strain evidence="4">A1462</strain>
    </source>
</reference>
<dbReference type="InterPro" id="IPR025205">
    <property type="entry name" value="PilX/PilW_C"/>
</dbReference>
<comment type="caution">
    <text evidence="4">The sequence shown here is derived from an EMBL/GenBank/DDBJ whole genome shotgun (WGS) entry which is preliminary data.</text>
</comment>
<dbReference type="Pfam" id="PF13681">
    <property type="entry name" value="PilX"/>
    <property type="match status" value="1"/>
</dbReference>
<evidence type="ECO:0000313" key="5">
    <source>
        <dbReference type="Proteomes" id="UP000254771"/>
    </source>
</evidence>
<dbReference type="Pfam" id="PF14341">
    <property type="entry name" value="PilX_N"/>
    <property type="match status" value="1"/>
</dbReference>
<evidence type="ECO:0000259" key="2">
    <source>
        <dbReference type="Pfam" id="PF13681"/>
    </source>
</evidence>
<feature type="domain" description="PilX/PilW C-terminal" evidence="2">
    <location>
        <begin position="168"/>
        <end position="228"/>
    </location>
</feature>
<keyword evidence="1" id="KW-1133">Transmembrane helix</keyword>
<name>A0A370DBV0_9GAMM</name>
<feature type="transmembrane region" description="Helical" evidence="1">
    <location>
        <begin position="20"/>
        <end position="40"/>
    </location>
</feature>
<evidence type="ECO:0000259" key="3">
    <source>
        <dbReference type="Pfam" id="PF14341"/>
    </source>
</evidence>
<keyword evidence="5" id="KW-1185">Reference proteome</keyword>
<proteinExistence type="predicted"/>
<evidence type="ECO:0000313" key="4">
    <source>
        <dbReference type="EMBL" id="RDH82050.1"/>
    </source>
</evidence>